<dbReference type="EMBL" id="AUSU01003895">
    <property type="protein sequence ID" value="EPS66045.1"/>
    <property type="molecule type" value="Genomic_DNA"/>
</dbReference>
<name>S8CGT2_9LAMI</name>
<dbReference type="Proteomes" id="UP000015453">
    <property type="component" value="Unassembled WGS sequence"/>
</dbReference>
<gene>
    <name evidence="3" type="ORF">M569_08732</name>
</gene>
<comment type="caution">
    <text evidence="3">The sequence shown here is derived from an EMBL/GenBank/DDBJ whole genome shotgun (WGS) entry which is preliminary data.</text>
</comment>
<dbReference type="AlphaFoldDB" id="S8CGT2"/>
<evidence type="ECO:0000313" key="3">
    <source>
        <dbReference type="EMBL" id="EPS66045.1"/>
    </source>
</evidence>
<protein>
    <submittedName>
        <fullName evidence="3">Aldehyde dehydrogenase 1</fullName>
    </submittedName>
</protein>
<comment type="similarity">
    <text evidence="1">Belongs to the aldehyde dehydrogenase family.</text>
</comment>
<dbReference type="InterPro" id="IPR015590">
    <property type="entry name" value="Aldehyde_DH_dom"/>
</dbReference>
<dbReference type="GO" id="GO:0016620">
    <property type="term" value="F:oxidoreductase activity, acting on the aldehyde or oxo group of donors, NAD or NADP as acceptor"/>
    <property type="evidence" value="ECO:0007669"/>
    <property type="project" value="InterPro"/>
</dbReference>
<sequence>VSKKQYERVLSYIEKGKKEGATLLTGGEPYGKKGYFIHPTIFTNVHDDMTIAKEEIFGPVISVLKFKSVDEVIERANSSKYGLVAGVMTKNIDVANRVSRSIKAGTIWINCYFAFDTDLPFGGYKMSGFGKDNGMESLYGFMHIKSVATPLYNSPWL</sequence>
<reference evidence="3 4" key="1">
    <citation type="journal article" date="2013" name="BMC Genomics">
        <title>The miniature genome of a carnivorous plant Genlisea aurea contains a low number of genes and short non-coding sequences.</title>
        <authorList>
            <person name="Leushkin E.V."/>
            <person name="Sutormin R.A."/>
            <person name="Nabieva E.R."/>
            <person name="Penin A.A."/>
            <person name="Kondrashov A.S."/>
            <person name="Logacheva M.D."/>
        </authorList>
    </citation>
    <scope>NUCLEOTIDE SEQUENCE [LARGE SCALE GENOMIC DNA]</scope>
</reference>
<dbReference type="InterPro" id="IPR016161">
    <property type="entry name" value="Ald_DH/histidinol_DH"/>
</dbReference>
<evidence type="ECO:0000256" key="1">
    <source>
        <dbReference type="ARBA" id="ARBA00009986"/>
    </source>
</evidence>
<dbReference type="FunFam" id="3.40.605.10:FF:000026">
    <property type="entry name" value="Aldehyde dehydrogenase, putative"/>
    <property type="match status" value="1"/>
</dbReference>
<dbReference type="InterPro" id="IPR016163">
    <property type="entry name" value="Ald_DH_C"/>
</dbReference>
<evidence type="ECO:0000259" key="2">
    <source>
        <dbReference type="Pfam" id="PF00171"/>
    </source>
</evidence>
<accession>S8CGT2</accession>
<dbReference type="Pfam" id="PF00171">
    <property type="entry name" value="Aldedh"/>
    <property type="match status" value="1"/>
</dbReference>
<dbReference type="OrthoDB" id="310895at2759"/>
<dbReference type="FunFam" id="3.40.309.10:FF:000001">
    <property type="entry name" value="Mitochondrial aldehyde dehydrogenase 2"/>
    <property type="match status" value="1"/>
</dbReference>
<dbReference type="InterPro" id="IPR016162">
    <property type="entry name" value="Ald_DH_N"/>
</dbReference>
<proteinExistence type="inferred from homology"/>
<evidence type="ECO:0000313" key="4">
    <source>
        <dbReference type="Proteomes" id="UP000015453"/>
    </source>
</evidence>
<dbReference type="Gene3D" id="3.40.309.10">
    <property type="entry name" value="Aldehyde Dehydrogenase, Chain A, domain 2"/>
    <property type="match status" value="1"/>
</dbReference>
<dbReference type="PANTHER" id="PTHR11699">
    <property type="entry name" value="ALDEHYDE DEHYDROGENASE-RELATED"/>
    <property type="match status" value="1"/>
</dbReference>
<feature type="non-terminal residue" evidence="3">
    <location>
        <position position="1"/>
    </location>
</feature>
<organism evidence="3 4">
    <name type="scientific">Genlisea aurea</name>
    <dbReference type="NCBI Taxonomy" id="192259"/>
    <lineage>
        <taxon>Eukaryota</taxon>
        <taxon>Viridiplantae</taxon>
        <taxon>Streptophyta</taxon>
        <taxon>Embryophyta</taxon>
        <taxon>Tracheophyta</taxon>
        <taxon>Spermatophyta</taxon>
        <taxon>Magnoliopsida</taxon>
        <taxon>eudicotyledons</taxon>
        <taxon>Gunneridae</taxon>
        <taxon>Pentapetalae</taxon>
        <taxon>asterids</taxon>
        <taxon>lamiids</taxon>
        <taxon>Lamiales</taxon>
        <taxon>Lentibulariaceae</taxon>
        <taxon>Genlisea</taxon>
    </lineage>
</organism>
<keyword evidence="4" id="KW-1185">Reference proteome</keyword>
<dbReference type="SUPFAM" id="SSF53720">
    <property type="entry name" value="ALDH-like"/>
    <property type="match status" value="1"/>
</dbReference>
<dbReference type="Gene3D" id="3.40.605.10">
    <property type="entry name" value="Aldehyde Dehydrogenase, Chain A, domain 1"/>
    <property type="match status" value="1"/>
</dbReference>
<feature type="domain" description="Aldehyde dehydrogenase" evidence="2">
    <location>
        <begin position="1"/>
        <end position="147"/>
    </location>
</feature>